<proteinExistence type="predicted"/>
<evidence type="ECO:0000313" key="5">
    <source>
        <dbReference type="Proteomes" id="UP000248066"/>
    </source>
</evidence>
<keyword evidence="5" id="KW-1185">Reference proteome</keyword>
<dbReference type="GO" id="GO:0005524">
    <property type="term" value="F:ATP binding"/>
    <property type="evidence" value="ECO:0007669"/>
    <property type="project" value="UniProtKB-KW"/>
</dbReference>
<comment type="caution">
    <text evidence="4">The sequence shown here is derived from an EMBL/GenBank/DDBJ whole genome shotgun (WGS) entry which is preliminary data.</text>
</comment>
<dbReference type="PANTHER" id="PTHR43158">
    <property type="entry name" value="SKFA PEPTIDE EXPORT ATP-BINDING PROTEIN SKFE"/>
    <property type="match status" value="1"/>
</dbReference>
<evidence type="ECO:0000259" key="3">
    <source>
        <dbReference type="PROSITE" id="PS50893"/>
    </source>
</evidence>
<dbReference type="InterPro" id="IPR003593">
    <property type="entry name" value="AAA+_ATPase"/>
</dbReference>
<dbReference type="SMART" id="SM00382">
    <property type="entry name" value="AAA"/>
    <property type="match status" value="1"/>
</dbReference>
<reference evidence="4 5" key="1">
    <citation type="submission" date="2017-10" db="EMBL/GenBank/DDBJ databases">
        <title>Bacillus sp. nov., a halophilic bacterium isolated from a Yangshapao Lake.</title>
        <authorList>
            <person name="Wang H."/>
        </authorList>
    </citation>
    <scope>NUCLEOTIDE SEQUENCE [LARGE SCALE GENOMIC DNA]</scope>
    <source>
        <strain evidence="4 5">YSP-3</strain>
    </source>
</reference>
<accession>A0A2W0HN08</accession>
<dbReference type="PANTHER" id="PTHR43158:SF5">
    <property type="entry name" value="ABC TRANSPORTER, ATP-BINDING PROTEIN"/>
    <property type="match status" value="1"/>
</dbReference>
<organism evidence="4 5">
    <name type="scientific">Alteribacter lacisalsi</name>
    <dbReference type="NCBI Taxonomy" id="2045244"/>
    <lineage>
        <taxon>Bacteria</taxon>
        <taxon>Bacillati</taxon>
        <taxon>Bacillota</taxon>
        <taxon>Bacilli</taxon>
        <taxon>Bacillales</taxon>
        <taxon>Bacillaceae</taxon>
        <taxon>Alteribacter</taxon>
    </lineage>
</organism>
<keyword evidence="1" id="KW-0547">Nucleotide-binding</keyword>
<evidence type="ECO:0000313" key="4">
    <source>
        <dbReference type="EMBL" id="PYZ98955.1"/>
    </source>
</evidence>
<dbReference type="OrthoDB" id="9804819at2"/>
<sequence length="301" mass="34155">MSSAVECRKLFKRYQCKTALDGLTCTIEANRITGVIGRNGAGKTTLLNLIVGHKRASEGELRVFGEAPFNSLRVSANTIFITDTMNLPNGMTCYEILETGRQFYPNWDHELGVRLFDYFGFTKRDIHDRLSKGKRSTFNAIFGLASRCPLTIFDEPTTGMDEAVRKDFYRALLKDYLAYPRTVLLSSHHLNEIEDLLEDVLLIKSGREHMHIPISDMKEYALAVRGKERAVTNWLGRKDIIARRSGPPGEVTVIVRNDLDHDQFNEAKENKLELSQVSASDLCVYLTEERKGGIDDVFNRD</sequence>
<protein>
    <submittedName>
        <fullName evidence="4">ABC transporter</fullName>
    </submittedName>
</protein>
<dbReference type="CDD" id="cd03230">
    <property type="entry name" value="ABC_DR_subfamily_A"/>
    <property type="match status" value="1"/>
</dbReference>
<dbReference type="Gene3D" id="3.40.50.300">
    <property type="entry name" value="P-loop containing nucleotide triphosphate hydrolases"/>
    <property type="match status" value="1"/>
</dbReference>
<gene>
    <name evidence="4" type="ORF">CR205_10405</name>
</gene>
<dbReference type="EMBL" id="PDOF01000001">
    <property type="protein sequence ID" value="PYZ98955.1"/>
    <property type="molecule type" value="Genomic_DNA"/>
</dbReference>
<feature type="domain" description="ABC transporter" evidence="3">
    <location>
        <begin position="5"/>
        <end position="230"/>
    </location>
</feature>
<dbReference type="GO" id="GO:0016887">
    <property type="term" value="F:ATP hydrolysis activity"/>
    <property type="evidence" value="ECO:0007669"/>
    <property type="project" value="InterPro"/>
</dbReference>
<dbReference type="Pfam" id="PF00005">
    <property type="entry name" value="ABC_tran"/>
    <property type="match status" value="1"/>
</dbReference>
<dbReference type="AlphaFoldDB" id="A0A2W0HN08"/>
<dbReference type="SUPFAM" id="SSF52540">
    <property type="entry name" value="P-loop containing nucleoside triphosphate hydrolases"/>
    <property type="match status" value="1"/>
</dbReference>
<dbReference type="InterPro" id="IPR027417">
    <property type="entry name" value="P-loop_NTPase"/>
</dbReference>
<dbReference type="Proteomes" id="UP000248066">
    <property type="component" value="Unassembled WGS sequence"/>
</dbReference>
<dbReference type="PROSITE" id="PS50893">
    <property type="entry name" value="ABC_TRANSPORTER_2"/>
    <property type="match status" value="1"/>
</dbReference>
<evidence type="ECO:0000256" key="2">
    <source>
        <dbReference type="ARBA" id="ARBA00022840"/>
    </source>
</evidence>
<keyword evidence="2" id="KW-0067">ATP-binding</keyword>
<dbReference type="InterPro" id="IPR003439">
    <property type="entry name" value="ABC_transporter-like_ATP-bd"/>
</dbReference>
<evidence type="ECO:0000256" key="1">
    <source>
        <dbReference type="ARBA" id="ARBA00022741"/>
    </source>
</evidence>
<dbReference type="RefSeq" id="WP_110519277.1">
    <property type="nucleotide sequence ID" value="NZ_PDOF01000001.1"/>
</dbReference>
<name>A0A2W0HN08_9BACI</name>